<feature type="compositionally biased region" description="Low complexity" evidence="7">
    <location>
        <begin position="738"/>
        <end position="747"/>
    </location>
</feature>
<organism evidence="9">
    <name type="scientific">Oppiella nova</name>
    <dbReference type="NCBI Taxonomy" id="334625"/>
    <lineage>
        <taxon>Eukaryota</taxon>
        <taxon>Metazoa</taxon>
        <taxon>Ecdysozoa</taxon>
        <taxon>Arthropoda</taxon>
        <taxon>Chelicerata</taxon>
        <taxon>Arachnida</taxon>
        <taxon>Acari</taxon>
        <taxon>Acariformes</taxon>
        <taxon>Sarcoptiformes</taxon>
        <taxon>Oribatida</taxon>
        <taxon>Brachypylina</taxon>
        <taxon>Oppioidea</taxon>
        <taxon>Oppiidae</taxon>
        <taxon>Oppiella</taxon>
    </lineage>
</organism>
<feature type="compositionally biased region" description="Basic residues" evidence="7">
    <location>
        <begin position="338"/>
        <end position="348"/>
    </location>
</feature>
<evidence type="ECO:0000313" key="9">
    <source>
        <dbReference type="EMBL" id="CAD7650071.1"/>
    </source>
</evidence>
<keyword evidence="5 6" id="KW-0539">Nucleus</keyword>
<keyword evidence="10" id="KW-1185">Reference proteome</keyword>
<reference evidence="9" key="1">
    <citation type="submission" date="2020-11" db="EMBL/GenBank/DDBJ databases">
        <authorList>
            <person name="Tran Van P."/>
        </authorList>
    </citation>
    <scope>NUCLEOTIDE SEQUENCE</scope>
</reference>
<feature type="region of interest" description="Disordered" evidence="7">
    <location>
        <begin position="738"/>
        <end position="798"/>
    </location>
</feature>
<feature type="compositionally biased region" description="Polar residues" evidence="7">
    <location>
        <begin position="365"/>
        <end position="384"/>
    </location>
</feature>
<dbReference type="Proteomes" id="UP000728032">
    <property type="component" value="Unassembled WGS sequence"/>
</dbReference>
<evidence type="ECO:0000256" key="2">
    <source>
        <dbReference type="ARBA" id="ARBA00008035"/>
    </source>
</evidence>
<feature type="compositionally biased region" description="Basic and acidic residues" evidence="7">
    <location>
        <begin position="320"/>
        <end position="337"/>
    </location>
</feature>
<dbReference type="PANTHER" id="PTHR14898">
    <property type="entry name" value="ENHANCER OF POLYCOMB"/>
    <property type="match status" value="1"/>
</dbReference>
<feature type="compositionally biased region" description="Polar residues" evidence="7">
    <location>
        <begin position="777"/>
        <end position="798"/>
    </location>
</feature>
<evidence type="ECO:0000256" key="4">
    <source>
        <dbReference type="ARBA" id="ARBA00023163"/>
    </source>
</evidence>
<comment type="subcellular location">
    <subcellularLocation>
        <location evidence="1 6">Nucleus</location>
    </subcellularLocation>
</comment>
<feature type="compositionally biased region" description="Low complexity" evidence="7">
    <location>
        <begin position="758"/>
        <end position="776"/>
    </location>
</feature>
<gene>
    <name evidence="9" type="ORF">ONB1V03_LOCUS7620</name>
</gene>
<dbReference type="InterPro" id="IPR024943">
    <property type="entry name" value="Enhancer_polycomb"/>
</dbReference>
<feature type="region of interest" description="Disordered" evidence="7">
    <location>
        <begin position="674"/>
        <end position="697"/>
    </location>
</feature>
<keyword evidence="4 6" id="KW-0804">Transcription</keyword>
<proteinExistence type="inferred from homology"/>
<feature type="compositionally biased region" description="Basic and acidic residues" evidence="7">
    <location>
        <begin position="349"/>
        <end position="364"/>
    </location>
</feature>
<evidence type="ECO:0000256" key="5">
    <source>
        <dbReference type="ARBA" id="ARBA00023242"/>
    </source>
</evidence>
<accession>A0A7R9QMA8</accession>
<protein>
    <recommendedName>
        <fullName evidence="6">Enhancer of polycomb-like protein</fullName>
    </recommendedName>
</protein>
<dbReference type="AlphaFoldDB" id="A0A7R9QMA8"/>
<comment type="similarity">
    <text evidence="2 6">Belongs to the enhancer of polycomb family.</text>
</comment>
<dbReference type="OrthoDB" id="435275at2759"/>
<evidence type="ECO:0000313" key="10">
    <source>
        <dbReference type="Proteomes" id="UP000728032"/>
    </source>
</evidence>
<dbReference type="EMBL" id="OC918770">
    <property type="protein sequence ID" value="CAD7650071.1"/>
    <property type="molecule type" value="Genomic_DNA"/>
</dbReference>
<sequence length="798" mass="90683">DLPDFAAINRAVPQMPTGMEKEEECVSTTQRTHTWLPLQTCAAEAPNCHHEHPLTTDAQHDTNPEHHLQRAISAQQAFGHTVEHVIPTPEVYAALDKDYDELYPPNYKIPRQLIHMQMLAIEQDIPDYDMDSEDEEWLSTQSMQMSLTSNKFEEMMERLEKSSGQHVVTLKEAKLLLKEEDDLIIAVYDYWLNKRLKTQQPLIPIVRSEKRDGSTGNNPYVAFRRRTEKMQTRKNRKNDETSYEKMLKLRRDLSRAVNLLGFVKQREDFKRDHLQCSVAIYEKRYQIGDYSGQIFSEVSALRHIRPASTYLSLNNQSVKNNERGVGRPRIRTDDHSKPRPKRSYKRRDKRDEPQPIRVEVHDNDYTYNSSDDEVGSTSPIADQTSDQEEHEDPDGVYAFKRKRGCSYYAPLIDRLGNWPYSSPREGGTGDRRYRFCLTSISKPTPRCIGFARRRYGRGGRLLIDRAYTPLDPFWSDFSRNTIPNGFPSNNELLSEIKNEWLHFRPRTPPQESSNLCNLSESVDNNEYDSEGNVIPVVAITSLKDYIDENSITSNGVHNEIDIESFHKHQEELMEMQRKQMERLKHNHQTVGDPQGSHSVCNSEHVGHWSHSSKVVTPSPSSVSSPMKKASSVVSSENWPPMRSTQSSIQFSTLDSASVQFAVSVVRSASELTSSVSHNRTQTHNTCANDSSKETPLNSYANNCEKQYISDKPLGASNGPIHGKDMYRKTNNIELSLPSTASLTTSTTGPVLDTNDSHSLSPLTPSPTSTSTPTPTSCKSKFQNSSQKTNTTIPPTDVT</sequence>
<evidence type="ECO:0000256" key="1">
    <source>
        <dbReference type="ARBA" id="ARBA00004123"/>
    </source>
</evidence>
<dbReference type="EMBL" id="CAJPVJ010003945">
    <property type="protein sequence ID" value="CAG2168127.1"/>
    <property type="molecule type" value="Genomic_DNA"/>
</dbReference>
<feature type="non-terminal residue" evidence="9">
    <location>
        <position position="1"/>
    </location>
</feature>
<feature type="compositionally biased region" description="Acidic residues" evidence="7">
    <location>
        <begin position="385"/>
        <end position="394"/>
    </location>
</feature>
<keyword evidence="3 6" id="KW-0805">Transcription regulation</keyword>
<evidence type="ECO:0000256" key="6">
    <source>
        <dbReference type="RuleBase" id="RU361124"/>
    </source>
</evidence>
<name>A0A7R9QMA8_9ACAR</name>
<feature type="region of interest" description="Disordered" evidence="7">
    <location>
        <begin position="607"/>
        <end position="626"/>
    </location>
</feature>
<dbReference type="GO" id="GO:0005634">
    <property type="term" value="C:nucleus"/>
    <property type="evidence" value="ECO:0007669"/>
    <property type="project" value="UniProtKB-SubCell"/>
</dbReference>
<dbReference type="GO" id="GO:0006357">
    <property type="term" value="P:regulation of transcription by RNA polymerase II"/>
    <property type="evidence" value="ECO:0007669"/>
    <property type="project" value="InterPro"/>
</dbReference>
<feature type="domain" description="Enhancer of polycomb-like N-terminal" evidence="8">
    <location>
        <begin position="44"/>
        <end position="161"/>
    </location>
</feature>
<evidence type="ECO:0000259" key="8">
    <source>
        <dbReference type="Pfam" id="PF10513"/>
    </source>
</evidence>
<feature type="region of interest" description="Disordered" evidence="7">
    <location>
        <begin position="315"/>
        <end position="395"/>
    </location>
</feature>
<feature type="compositionally biased region" description="Low complexity" evidence="7">
    <location>
        <begin position="609"/>
        <end position="626"/>
    </location>
</feature>
<dbReference type="Pfam" id="PF10513">
    <property type="entry name" value="EPL1"/>
    <property type="match status" value="1"/>
</dbReference>
<dbReference type="InterPro" id="IPR019542">
    <property type="entry name" value="Enhancer_polycomb-like_N"/>
</dbReference>
<evidence type="ECO:0000256" key="7">
    <source>
        <dbReference type="SAM" id="MobiDB-lite"/>
    </source>
</evidence>
<evidence type="ECO:0000256" key="3">
    <source>
        <dbReference type="ARBA" id="ARBA00023015"/>
    </source>
</evidence>
<dbReference type="GO" id="GO:0035267">
    <property type="term" value="C:NuA4 histone acetyltransferase complex"/>
    <property type="evidence" value="ECO:0007669"/>
    <property type="project" value="InterPro"/>
</dbReference>